<feature type="transmembrane region" description="Helical" evidence="9">
    <location>
        <begin position="102"/>
        <end position="123"/>
    </location>
</feature>
<gene>
    <name evidence="10" type="ORF">dsmv_1382</name>
</gene>
<evidence type="ECO:0000313" key="11">
    <source>
        <dbReference type="Proteomes" id="UP000014977"/>
    </source>
</evidence>
<dbReference type="Pfam" id="PF01040">
    <property type="entry name" value="UbiA"/>
    <property type="match status" value="1"/>
</dbReference>
<keyword evidence="7 9" id="KW-1133">Transmembrane helix</keyword>
<dbReference type="AlphaFoldDB" id="S7U0U9"/>
<dbReference type="eggNOG" id="COG1575">
    <property type="taxonomic scope" value="Bacteria"/>
</dbReference>
<organism evidence="10 11">
    <name type="scientific">Desulfococcus multivorans DSM 2059</name>
    <dbReference type="NCBI Taxonomy" id="1121405"/>
    <lineage>
        <taxon>Bacteria</taxon>
        <taxon>Pseudomonadati</taxon>
        <taxon>Thermodesulfobacteriota</taxon>
        <taxon>Desulfobacteria</taxon>
        <taxon>Desulfobacterales</taxon>
        <taxon>Desulfococcaceae</taxon>
        <taxon>Desulfococcus</taxon>
    </lineage>
</organism>
<dbReference type="STRING" id="897.B2D07_18095"/>
<comment type="caution">
    <text evidence="10">The sequence shown here is derived from an EMBL/GenBank/DDBJ whole genome shotgun (WGS) entry which is preliminary data.</text>
</comment>
<evidence type="ECO:0000256" key="4">
    <source>
        <dbReference type="ARBA" id="ARBA00022475"/>
    </source>
</evidence>
<evidence type="ECO:0000256" key="5">
    <source>
        <dbReference type="ARBA" id="ARBA00022679"/>
    </source>
</evidence>
<name>S7U0U9_DESML</name>
<keyword evidence="4" id="KW-1003">Cell membrane</keyword>
<keyword evidence="5 10" id="KW-0808">Transferase</keyword>
<keyword evidence="8 9" id="KW-0472">Membrane</keyword>
<feature type="transmembrane region" description="Helical" evidence="9">
    <location>
        <begin position="259"/>
        <end position="278"/>
    </location>
</feature>
<dbReference type="GO" id="GO:0004659">
    <property type="term" value="F:prenyltransferase activity"/>
    <property type="evidence" value="ECO:0007669"/>
    <property type="project" value="InterPro"/>
</dbReference>
<dbReference type="EMBL" id="ATHJ01000058">
    <property type="protein sequence ID" value="EPR43061.1"/>
    <property type="molecule type" value="Genomic_DNA"/>
</dbReference>
<dbReference type="OrthoDB" id="9767568at2"/>
<sequence length="311" mass="33486">MQPKTSLFSVWMAQIRLNFLLLAVFLVAVGLAAAYRRTAGTAAEFDFFHAILIMIGTVLAHISVNLFNEHADFTTRIDFDTVWTPFSGGTKMMVSGNTTPRAVMLAAVTTLASALGIGCYFAVVSHWSILIVALTGALSIVLYTPLFQRMMVGEFFAGLTLGSLVVVGTYIAMTARPGTALAQVLPPGVLLISVPPGILTFLLLLINEFPDIEADRKGGRRHLVTRFGRQKAAYIYAIGLGLTFATITALPFLGAASKWILLALIPLPLAFDTGFTAIRHHGDRNRIVHAMGKNVLIVLGTDLLMAVGILI</sequence>
<dbReference type="GO" id="GO:0016020">
    <property type="term" value="C:membrane"/>
    <property type="evidence" value="ECO:0007669"/>
    <property type="project" value="UniProtKB-SubCell"/>
</dbReference>
<comment type="subcellular location">
    <subcellularLocation>
        <location evidence="1">Membrane</location>
        <topology evidence="1">Multi-pass membrane protein</topology>
    </subcellularLocation>
</comment>
<evidence type="ECO:0000256" key="2">
    <source>
        <dbReference type="ARBA" id="ARBA00004863"/>
    </source>
</evidence>
<dbReference type="PIRSF" id="PIRSF005355">
    <property type="entry name" value="UBIAD1"/>
    <property type="match status" value="1"/>
</dbReference>
<evidence type="ECO:0000256" key="1">
    <source>
        <dbReference type="ARBA" id="ARBA00004141"/>
    </source>
</evidence>
<dbReference type="GO" id="GO:0042371">
    <property type="term" value="P:vitamin K biosynthetic process"/>
    <property type="evidence" value="ECO:0007669"/>
    <property type="project" value="TreeGrafter"/>
</dbReference>
<evidence type="ECO:0000256" key="8">
    <source>
        <dbReference type="ARBA" id="ARBA00023136"/>
    </source>
</evidence>
<dbReference type="Proteomes" id="UP000014977">
    <property type="component" value="Unassembled WGS sequence"/>
</dbReference>
<feature type="transmembrane region" description="Helical" evidence="9">
    <location>
        <begin position="290"/>
        <end position="310"/>
    </location>
</feature>
<keyword evidence="3" id="KW-0474">Menaquinone biosynthesis</keyword>
<dbReference type="RefSeq" id="WP_020875729.1">
    <property type="nucleotide sequence ID" value="NZ_ATHJ01000058.1"/>
</dbReference>
<accession>S7U0U9</accession>
<dbReference type="InterPro" id="IPR044878">
    <property type="entry name" value="UbiA_sf"/>
</dbReference>
<feature type="transmembrane region" description="Helical" evidence="9">
    <location>
        <begin position="155"/>
        <end position="173"/>
    </location>
</feature>
<evidence type="ECO:0000256" key="9">
    <source>
        <dbReference type="SAM" id="Phobius"/>
    </source>
</evidence>
<evidence type="ECO:0000256" key="6">
    <source>
        <dbReference type="ARBA" id="ARBA00022692"/>
    </source>
</evidence>
<dbReference type="Gene3D" id="1.10.357.140">
    <property type="entry name" value="UbiA prenyltransferase"/>
    <property type="match status" value="1"/>
</dbReference>
<evidence type="ECO:0000256" key="7">
    <source>
        <dbReference type="ARBA" id="ARBA00022989"/>
    </source>
</evidence>
<dbReference type="InterPro" id="IPR000537">
    <property type="entry name" value="UbiA_prenyltransferase"/>
</dbReference>
<feature type="transmembrane region" description="Helical" evidence="9">
    <location>
        <begin position="185"/>
        <end position="206"/>
    </location>
</feature>
<comment type="pathway">
    <text evidence="2">Quinol/quinone metabolism; menaquinone biosynthesis.</text>
</comment>
<evidence type="ECO:0000313" key="10">
    <source>
        <dbReference type="EMBL" id="EPR43061.1"/>
    </source>
</evidence>
<feature type="transmembrane region" description="Helical" evidence="9">
    <location>
        <begin position="129"/>
        <end position="148"/>
    </location>
</feature>
<keyword evidence="6 9" id="KW-0812">Transmembrane</keyword>
<dbReference type="CDD" id="cd13962">
    <property type="entry name" value="PT_UbiA_UBIAD1"/>
    <property type="match status" value="1"/>
</dbReference>
<proteinExistence type="predicted"/>
<feature type="transmembrane region" description="Helical" evidence="9">
    <location>
        <begin position="48"/>
        <end position="67"/>
    </location>
</feature>
<feature type="transmembrane region" description="Helical" evidence="9">
    <location>
        <begin position="233"/>
        <end position="253"/>
    </location>
</feature>
<dbReference type="UniPathway" id="UPA00079"/>
<dbReference type="InterPro" id="IPR026046">
    <property type="entry name" value="UBIAD1"/>
</dbReference>
<dbReference type="PANTHER" id="PTHR13929:SF0">
    <property type="entry name" value="UBIA PRENYLTRANSFERASE DOMAIN-CONTAINING PROTEIN 1"/>
    <property type="match status" value="1"/>
</dbReference>
<reference evidence="10 11" key="1">
    <citation type="journal article" date="2013" name="Genome Announc.">
        <title>Draft genome sequences for three mercury-methylating, sulfate-reducing bacteria.</title>
        <authorList>
            <person name="Brown S.D."/>
            <person name="Hurt R.A.Jr."/>
            <person name="Gilmour C.C."/>
            <person name="Elias D.A."/>
        </authorList>
    </citation>
    <scope>NUCLEOTIDE SEQUENCE [LARGE SCALE GENOMIC DNA]</scope>
    <source>
        <strain evidence="10 11">DSM 2059</strain>
    </source>
</reference>
<keyword evidence="11" id="KW-1185">Reference proteome</keyword>
<protein>
    <submittedName>
        <fullName evidence="10">UbiA prenyltransferase</fullName>
    </submittedName>
</protein>
<dbReference type="GO" id="GO:0009234">
    <property type="term" value="P:menaquinone biosynthetic process"/>
    <property type="evidence" value="ECO:0007669"/>
    <property type="project" value="UniProtKB-UniPathway"/>
</dbReference>
<evidence type="ECO:0000256" key="3">
    <source>
        <dbReference type="ARBA" id="ARBA00022428"/>
    </source>
</evidence>
<dbReference type="PANTHER" id="PTHR13929">
    <property type="entry name" value="1,4-DIHYDROXY-2-NAPHTHOATE OCTAPRENYLTRANSFERASE"/>
    <property type="match status" value="1"/>
</dbReference>